<evidence type="ECO:0000313" key="2">
    <source>
        <dbReference type="Proteomes" id="UP000523007"/>
    </source>
</evidence>
<protein>
    <recommendedName>
        <fullName evidence="3">HNH endonuclease</fullName>
    </recommendedName>
</protein>
<name>A0A7W7W2I8_9ACTN</name>
<proteinExistence type="predicted"/>
<evidence type="ECO:0000313" key="1">
    <source>
        <dbReference type="EMBL" id="MBB4931816.1"/>
    </source>
</evidence>
<gene>
    <name evidence="1" type="ORF">F4561_002636</name>
</gene>
<organism evidence="1 2">
    <name type="scientific">Lipingzhangella halophila</name>
    <dbReference type="NCBI Taxonomy" id="1783352"/>
    <lineage>
        <taxon>Bacteria</taxon>
        <taxon>Bacillati</taxon>
        <taxon>Actinomycetota</taxon>
        <taxon>Actinomycetes</taxon>
        <taxon>Streptosporangiales</taxon>
        <taxon>Nocardiopsidaceae</taxon>
        <taxon>Lipingzhangella</taxon>
    </lineage>
</organism>
<dbReference type="Gene3D" id="1.10.30.50">
    <property type="match status" value="1"/>
</dbReference>
<sequence length="131" mass="14123">MTRRTGPTPTVRALVSDRDGGQCARCGLLITREWSLHHRVPRGSGGSKRPEINSPANLLLLCGSATSPEGCHLAVESHRRDAQRTGYLITKLANLDPADVPLLYHGAAWVRLDHHGGITVHAELDPAEVAP</sequence>
<accession>A0A7W7W2I8</accession>
<evidence type="ECO:0008006" key="3">
    <source>
        <dbReference type="Google" id="ProtNLM"/>
    </source>
</evidence>
<keyword evidence="2" id="KW-1185">Reference proteome</keyword>
<dbReference type="Proteomes" id="UP000523007">
    <property type="component" value="Unassembled WGS sequence"/>
</dbReference>
<comment type="caution">
    <text evidence="1">The sequence shown here is derived from an EMBL/GenBank/DDBJ whole genome shotgun (WGS) entry which is preliminary data.</text>
</comment>
<dbReference type="AlphaFoldDB" id="A0A7W7W2I8"/>
<dbReference type="EMBL" id="JACHJT010000001">
    <property type="protein sequence ID" value="MBB4931816.1"/>
    <property type="molecule type" value="Genomic_DNA"/>
</dbReference>
<dbReference type="RefSeq" id="WP_184578585.1">
    <property type="nucleotide sequence ID" value="NZ_JACHJT010000001.1"/>
</dbReference>
<reference evidence="1 2" key="1">
    <citation type="submission" date="2020-08" db="EMBL/GenBank/DDBJ databases">
        <title>Sequencing the genomes of 1000 actinobacteria strains.</title>
        <authorList>
            <person name="Klenk H.-P."/>
        </authorList>
    </citation>
    <scope>NUCLEOTIDE SEQUENCE [LARGE SCALE GENOMIC DNA]</scope>
    <source>
        <strain evidence="1 2">DSM 102030</strain>
    </source>
</reference>